<evidence type="ECO:0000256" key="3">
    <source>
        <dbReference type="ARBA" id="ARBA00012438"/>
    </source>
</evidence>
<dbReference type="PANTHER" id="PTHR45436:SF5">
    <property type="entry name" value="SENSOR HISTIDINE KINASE TRCS"/>
    <property type="match status" value="1"/>
</dbReference>
<comment type="catalytic activity">
    <reaction evidence="1">
        <text>ATP + protein L-histidine = ADP + protein N-phospho-L-histidine.</text>
        <dbReference type="EC" id="2.7.13.3"/>
    </reaction>
</comment>
<feature type="coiled-coil region" evidence="11">
    <location>
        <begin position="198"/>
        <end position="256"/>
    </location>
</feature>
<dbReference type="SUPFAM" id="SSF158472">
    <property type="entry name" value="HAMP domain-like"/>
    <property type="match status" value="1"/>
</dbReference>
<feature type="domain" description="HAMP" evidence="14">
    <location>
        <begin position="100"/>
        <end position="153"/>
    </location>
</feature>
<dbReference type="Gene3D" id="6.10.340.10">
    <property type="match status" value="1"/>
</dbReference>
<name>A0ABR7HSN2_9FIRM</name>
<dbReference type="InterPro" id="IPR036890">
    <property type="entry name" value="HATPase_C_sf"/>
</dbReference>
<keyword evidence="4" id="KW-0597">Phosphoprotein</keyword>
<dbReference type="Proteomes" id="UP000660021">
    <property type="component" value="Unassembled WGS sequence"/>
</dbReference>
<evidence type="ECO:0000256" key="12">
    <source>
        <dbReference type="SAM" id="Phobius"/>
    </source>
</evidence>
<dbReference type="SMART" id="SM00387">
    <property type="entry name" value="HATPase_c"/>
    <property type="match status" value="1"/>
</dbReference>
<feature type="domain" description="Histidine kinase" evidence="13">
    <location>
        <begin position="161"/>
        <end position="374"/>
    </location>
</feature>
<evidence type="ECO:0000256" key="5">
    <source>
        <dbReference type="ARBA" id="ARBA00022679"/>
    </source>
</evidence>
<organism evidence="15 16">
    <name type="scientific">Pseudoflavonifractor hominis</name>
    <dbReference type="NCBI Taxonomy" id="2763059"/>
    <lineage>
        <taxon>Bacteria</taxon>
        <taxon>Bacillati</taxon>
        <taxon>Bacillota</taxon>
        <taxon>Clostridia</taxon>
        <taxon>Eubacteriales</taxon>
        <taxon>Oscillospiraceae</taxon>
        <taxon>Pseudoflavonifractor</taxon>
    </lineage>
</organism>
<comment type="subcellular location">
    <subcellularLocation>
        <location evidence="2">Membrane</location>
    </subcellularLocation>
</comment>
<evidence type="ECO:0000256" key="4">
    <source>
        <dbReference type="ARBA" id="ARBA00022553"/>
    </source>
</evidence>
<dbReference type="InterPro" id="IPR003661">
    <property type="entry name" value="HisK_dim/P_dom"/>
</dbReference>
<keyword evidence="5" id="KW-0808">Transferase</keyword>
<dbReference type="PROSITE" id="PS50885">
    <property type="entry name" value="HAMP"/>
    <property type="match status" value="1"/>
</dbReference>
<evidence type="ECO:0000256" key="11">
    <source>
        <dbReference type="SAM" id="Coils"/>
    </source>
</evidence>
<dbReference type="SUPFAM" id="SSF55874">
    <property type="entry name" value="ATPase domain of HSP90 chaperone/DNA topoisomerase II/histidine kinase"/>
    <property type="match status" value="1"/>
</dbReference>
<dbReference type="Pfam" id="PF02518">
    <property type="entry name" value="HATPase_c"/>
    <property type="match status" value="1"/>
</dbReference>
<dbReference type="CDD" id="cd00082">
    <property type="entry name" value="HisKA"/>
    <property type="match status" value="1"/>
</dbReference>
<dbReference type="InterPro" id="IPR003660">
    <property type="entry name" value="HAMP_dom"/>
</dbReference>
<keyword evidence="16" id="KW-1185">Reference proteome</keyword>
<dbReference type="CDD" id="cd00075">
    <property type="entry name" value="HATPase"/>
    <property type="match status" value="1"/>
</dbReference>
<dbReference type="InterPro" id="IPR003594">
    <property type="entry name" value="HATPase_dom"/>
</dbReference>
<sequence>MSRKISLRLRVTLVCGVLLAVCCLLLTVSHTYSAYEMADAIEATPLQPAQAIGACETGALSQLPMAAVSRPARETFRMQSVAAMGIIVVSGCLMVYWLTGKALAPLRRLDEQIRGRTASDLDTPLPVPASGDEVAGLTVSFNQMSQNLSRAFQQQKQFAQCAAHELRTPLAVLKTRMALFRKKGLCTTPETAALLDVLEEQTERLSALVNDLLSLTNLDDLERSARVDLSQLLTQVAGTLEEAARAQNIAIQLEREPVTVLGNAILLERALFNLMENAVKYNRPGGTVTVRATRAGAYAQVEVCDEGLGIPPEFREQIFEPFFRVDKSRSRQLGGAGLGLSLVRAIAELHGGSVRAEAVQGGGSRFLLVLPCPEEAQCKI</sequence>
<dbReference type="Pfam" id="PF00672">
    <property type="entry name" value="HAMP"/>
    <property type="match status" value="1"/>
</dbReference>
<dbReference type="InterPro" id="IPR004358">
    <property type="entry name" value="Sig_transdc_His_kin-like_C"/>
</dbReference>
<evidence type="ECO:0000256" key="1">
    <source>
        <dbReference type="ARBA" id="ARBA00000085"/>
    </source>
</evidence>
<accession>A0ABR7HSN2</accession>
<dbReference type="GO" id="GO:0016301">
    <property type="term" value="F:kinase activity"/>
    <property type="evidence" value="ECO:0007669"/>
    <property type="project" value="UniProtKB-KW"/>
</dbReference>
<dbReference type="SUPFAM" id="SSF47384">
    <property type="entry name" value="Homodimeric domain of signal transducing histidine kinase"/>
    <property type="match status" value="1"/>
</dbReference>
<dbReference type="PRINTS" id="PR00344">
    <property type="entry name" value="BCTRLSENSOR"/>
</dbReference>
<evidence type="ECO:0000259" key="14">
    <source>
        <dbReference type="PROSITE" id="PS50885"/>
    </source>
</evidence>
<dbReference type="Gene3D" id="1.10.287.130">
    <property type="match status" value="1"/>
</dbReference>
<keyword evidence="9" id="KW-0902">Two-component regulatory system</keyword>
<reference evidence="15 16" key="1">
    <citation type="submission" date="2020-08" db="EMBL/GenBank/DDBJ databases">
        <title>Genome public.</title>
        <authorList>
            <person name="Liu C."/>
            <person name="Sun Q."/>
        </authorList>
    </citation>
    <scope>NUCLEOTIDE SEQUENCE [LARGE SCALE GENOMIC DNA]</scope>
    <source>
        <strain evidence="15 16">New-38</strain>
    </source>
</reference>
<dbReference type="PANTHER" id="PTHR45436">
    <property type="entry name" value="SENSOR HISTIDINE KINASE YKOH"/>
    <property type="match status" value="1"/>
</dbReference>
<dbReference type="Pfam" id="PF00512">
    <property type="entry name" value="HisKA"/>
    <property type="match status" value="1"/>
</dbReference>
<evidence type="ECO:0000256" key="2">
    <source>
        <dbReference type="ARBA" id="ARBA00004370"/>
    </source>
</evidence>
<evidence type="ECO:0000259" key="13">
    <source>
        <dbReference type="PROSITE" id="PS50109"/>
    </source>
</evidence>
<keyword evidence="10 12" id="KW-0472">Membrane</keyword>
<dbReference type="RefSeq" id="WP_186963355.1">
    <property type="nucleotide sequence ID" value="NZ_JACOPR010000003.1"/>
</dbReference>
<evidence type="ECO:0000256" key="8">
    <source>
        <dbReference type="ARBA" id="ARBA00022989"/>
    </source>
</evidence>
<dbReference type="CDD" id="cd06225">
    <property type="entry name" value="HAMP"/>
    <property type="match status" value="1"/>
</dbReference>
<evidence type="ECO:0000256" key="7">
    <source>
        <dbReference type="ARBA" id="ARBA00022777"/>
    </source>
</evidence>
<comment type="caution">
    <text evidence="15">The sequence shown here is derived from an EMBL/GenBank/DDBJ whole genome shotgun (WGS) entry which is preliminary data.</text>
</comment>
<dbReference type="InterPro" id="IPR005467">
    <property type="entry name" value="His_kinase_dom"/>
</dbReference>
<feature type="transmembrane region" description="Helical" evidence="12">
    <location>
        <begin position="81"/>
        <end position="99"/>
    </location>
</feature>
<dbReference type="InterPro" id="IPR050428">
    <property type="entry name" value="TCS_sensor_his_kinase"/>
</dbReference>
<keyword evidence="8 12" id="KW-1133">Transmembrane helix</keyword>
<dbReference type="EC" id="2.7.13.3" evidence="3"/>
<evidence type="ECO:0000256" key="6">
    <source>
        <dbReference type="ARBA" id="ARBA00022692"/>
    </source>
</evidence>
<evidence type="ECO:0000313" key="16">
    <source>
        <dbReference type="Proteomes" id="UP000660021"/>
    </source>
</evidence>
<dbReference type="EMBL" id="JACOPR010000003">
    <property type="protein sequence ID" value="MBC5730457.1"/>
    <property type="molecule type" value="Genomic_DNA"/>
</dbReference>
<evidence type="ECO:0000313" key="15">
    <source>
        <dbReference type="EMBL" id="MBC5730457.1"/>
    </source>
</evidence>
<dbReference type="PROSITE" id="PS50109">
    <property type="entry name" value="HIS_KIN"/>
    <property type="match status" value="1"/>
</dbReference>
<dbReference type="InterPro" id="IPR036097">
    <property type="entry name" value="HisK_dim/P_sf"/>
</dbReference>
<dbReference type="SMART" id="SM00304">
    <property type="entry name" value="HAMP"/>
    <property type="match status" value="1"/>
</dbReference>
<keyword evidence="7 15" id="KW-0418">Kinase</keyword>
<proteinExistence type="predicted"/>
<gene>
    <name evidence="15" type="ORF">H8S34_06375</name>
</gene>
<protein>
    <recommendedName>
        <fullName evidence="3">histidine kinase</fullName>
        <ecNumber evidence="3">2.7.13.3</ecNumber>
    </recommendedName>
</protein>
<evidence type="ECO:0000256" key="9">
    <source>
        <dbReference type="ARBA" id="ARBA00023012"/>
    </source>
</evidence>
<keyword evidence="6 12" id="KW-0812">Transmembrane</keyword>
<keyword evidence="11" id="KW-0175">Coiled coil</keyword>
<evidence type="ECO:0000256" key="10">
    <source>
        <dbReference type="ARBA" id="ARBA00023136"/>
    </source>
</evidence>
<dbReference type="SMART" id="SM00388">
    <property type="entry name" value="HisKA"/>
    <property type="match status" value="1"/>
</dbReference>
<dbReference type="Gene3D" id="3.30.565.10">
    <property type="entry name" value="Histidine kinase-like ATPase, C-terminal domain"/>
    <property type="match status" value="1"/>
</dbReference>